<protein>
    <submittedName>
        <fullName evidence="2">Uncharacterized protein</fullName>
    </submittedName>
</protein>
<dbReference type="AlphaFoldDB" id="A0A6B0R3D2"/>
<proteinExistence type="predicted"/>
<dbReference type="Proteomes" id="UP000322234">
    <property type="component" value="Unassembled WGS sequence"/>
</dbReference>
<feature type="compositionally biased region" description="Basic and acidic residues" evidence="1">
    <location>
        <begin position="43"/>
        <end position="62"/>
    </location>
</feature>
<feature type="region of interest" description="Disordered" evidence="1">
    <location>
        <begin position="78"/>
        <end position="106"/>
    </location>
</feature>
<evidence type="ECO:0000256" key="1">
    <source>
        <dbReference type="SAM" id="MobiDB-lite"/>
    </source>
</evidence>
<comment type="caution">
    <text evidence="2">The sequence shown here is derived from an EMBL/GenBank/DDBJ whole genome shotgun (WGS) entry which is preliminary data.</text>
</comment>
<reference evidence="2" key="1">
    <citation type="submission" date="2019-10" db="EMBL/GenBank/DDBJ databases">
        <title>The sequence and de novo assembly of the wild yak genome.</title>
        <authorList>
            <person name="Liu Y."/>
        </authorList>
    </citation>
    <scope>NUCLEOTIDE SEQUENCE [LARGE SCALE GENOMIC DNA]</scope>
    <source>
        <strain evidence="2">WY2019</strain>
    </source>
</reference>
<name>A0A6B0R3D2_9CETA</name>
<gene>
    <name evidence="2" type="ORF">E5288_WYG012135</name>
</gene>
<evidence type="ECO:0000313" key="2">
    <source>
        <dbReference type="EMBL" id="MXQ84120.1"/>
    </source>
</evidence>
<feature type="region of interest" description="Disordered" evidence="1">
    <location>
        <begin position="124"/>
        <end position="227"/>
    </location>
</feature>
<organism evidence="2 3">
    <name type="scientific">Bos mutus</name>
    <name type="common">wild yak</name>
    <dbReference type="NCBI Taxonomy" id="72004"/>
    <lineage>
        <taxon>Eukaryota</taxon>
        <taxon>Metazoa</taxon>
        <taxon>Chordata</taxon>
        <taxon>Craniata</taxon>
        <taxon>Vertebrata</taxon>
        <taxon>Euteleostomi</taxon>
        <taxon>Mammalia</taxon>
        <taxon>Eutheria</taxon>
        <taxon>Laurasiatheria</taxon>
        <taxon>Artiodactyla</taxon>
        <taxon>Ruminantia</taxon>
        <taxon>Pecora</taxon>
        <taxon>Bovidae</taxon>
        <taxon>Bovinae</taxon>
        <taxon>Bos</taxon>
    </lineage>
</organism>
<feature type="region of interest" description="Disordered" evidence="1">
    <location>
        <begin position="254"/>
        <end position="297"/>
    </location>
</feature>
<feature type="region of interest" description="Disordered" evidence="1">
    <location>
        <begin position="32"/>
        <end position="62"/>
    </location>
</feature>
<feature type="compositionally biased region" description="Basic and acidic residues" evidence="1">
    <location>
        <begin position="195"/>
        <end position="212"/>
    </location>
</feature>
<evidence type="ECO:0000313" key="3">
    <source>
        <dbReference type="Proteomes" id="UP000322234"/>
    </source>
</evidence>
<keyword evidence="3" id="KW-1185">Reference proteome</keyword>
<dbReference type="EMBL" id="VBQZ03000019">
    <property type="protein sequence ID" value="MXQ84120.1"/>
    <property type="molecule type" value="Genomic_DNA"/>
</dbReference>
<sequence length="297" mass="31933">MGSGFRGNIVSVIIPVPQSQRPDDREVRIQVNPGTKNTIMADSDPKEKAWKRSGRKPEEPRPRGLFLQLIIFLMKSNQSETRSPSGDAEHGAHKTAKMEQSGGQRHATKLCLWSSPAWTSVATSSERAEARQPATSRLCRQESALGSSGRASGTHRHPEAPDGTTGSEVMPDRGRGTEGAQSEAIPWALETCWPPRDHRQLSQQRPRSDMGAKAKGPGQQGSGRPDKALLAGGLVVGQVLVTGPVVPKQALSPGHTQIHLPKPPAHSQAPAQPRAHCPERQIQWGQAGTHRKVGSPG</sequence>
<accession>A0A6B0R3D2</accession>